<keyword evidence="6" id="KW-0862">Zinc</keyword>
<evidence type="ECO:0000256" key="9">
    <source>
        <dbReference type="PROSITE-ProRule" id="PRU00357"/>
    </source>
</evidence>
<evidence type="ECO:0000256" key="5">
    <source>
        <dbReference type="ARBA" id="ARBA00022771"/>
    </source>
</evidence>
<name>A0AAV8UC19_9ROSI</name>
<feature type="domain" description="CCT" evidence="12">
    <location>
        <begin position="330"/>
        <end position="372"/>
    </location>
</feature>
<comment type="similarity">
    <text evidence="2">Belongs to the CONSTANS family.</text>
</comment>
<proteinExistence type="inferred from homology"/>
<keyword evidence="14" id="KW-1185">Reference proteome</keyword>
<comment type="subcellular location">
    <subcellularLocation>
        <location evidence="1 9">Nucleus</location>
    </subcellularLocation>
</comment>
<feature type="region of interest" description="Disordered" evidence="10">
    <location>
        <begin position="292"/>
        <end position="314"/>
    </location>
</feature>
<reference evidence="13 14" key="1">
    <citation type="submission" date="2021-09" db="EMBL/GenBank/DDBJ databases">
        <title>Genomic insights and catalytic innovation underlie evolution of tropane alkaloids biosynthesis.</title>
        <authorList>
            <person name="Wang Y.-J."/>
            <person name="Tian T."/>
            <person name="Huang J.-P."/>
            <person name="Huang S.-X."/>
        </authorList>
    </citation>
    <scope>NUCLEOTIDE SEQUENCE [LARGE SCALE GENOMIC DNA]</scope>
    <source>
        <strain evidence="13">KIB-2018</strain>
        <tissue evidence="13">Leaf</tissue>
    </source>
</reference>
<dbReference type="EMBL" id="JAIWQS010000008">
    <property type="protein sequence ID" value="KAJ8898658.1"/>
    <property type="molecule type" value="Genomic_DNA"/>
</dbReference>
<dbReference type="PROSITE" id="PS51017">
    <property type="entry name" value="CCT"/>
    <property type="match status" value="1"/>
</dbReference>
<dbReference type="SMART" id="SM00336">
    <property type="entry name" value="BBOX"/>
    <property type="match status" value="2"/>
</dbReference>
<dbReference type="InterPro" id="IPR010402">
    <property type="entry name" value="CCT_domain"/>
</dbReference>
<evidence type="ECO:0000256" key="3">
    <source>
        <dbReference type="ARBA" id="ARBA00022723"/>
    </source>
</evidence>
<evidence type="ECO:0000313" key="14">
    <source>
        <dbReference type="Proteomes" id="UP001159364"/>
    </source>
</evidence>
<dbReference type="GO" id="GO:0005634">
    <property type="term" value="C:nucleus"/>
    <property type="evidence" value="ECO:0007669"/>
    <property type="project" value="UniProtKB-SubCell"/>
</dbReference>
<feature type="region of interest" description="Disordered" evidence="10">
    <location>
        <begin position="355"/>
        <end position="375"/>
    </location>
</feature>
<protein>
    <submittedName>
        <fullName evidence="13">Uncharacterized protein</fullName>
    </submittedName>
</protein>
<keyword evidence="5 8" id="KW-0863">Zinc-finger</keyword>
<comment type="caution">
    <text evidence="13">The sequence shown here is derived from an EMBL/GenBank/DDBJ whole genome shotgun (WGS) entry which is preliminary data.</text>
</comment>
<evidence type="ECO:0000256" key="6">
    <source>
        <dbReference type="ARBA" id="ARBA00022833"/>
    </source>
</evidence>
<gene>
    <name evidence="13" type="ORF">K2173_004692</name>
</gene>
<evidence type="ECO:0000313" key="13">
    <source>
        <dbReference type="EMBL" id="KAJ8898658.1"/>
    </source>
</evidence>
<evidence type="ECO:0000256" key="2">
    <source>
        <dbReference type="ARBA" id="ARBA00010024"/>
    </source>
</evidence>
<keyword evidence="4" id="KW-0677">Repeat</keyword>
<keyword evidence="7 9" id="KW-0539">Nucleus</keyword>
<feature type="domain" description="B box-type" evidence="11">
    <location>
        <begin position="51"/>
        <end position="84"/>
    </location>
</feature>
<dbReference type="PROSITE" id="PS50119">
    <property type="entry name" value="ZF_BBOX"/>
    <property type="match status" value="2"/>
</dbReference>
<dbReference type="AlphaFoldDB" id="A0AAV8UC19"/>
<dbReference type="InterPro" id="IPR000315">
    <property type="entry name" value="Znf_B-box"/>
</dbReference>
<dbReference type="CDD" id="cd19821">
    <property type="entry name" value="Bbox1_BBX-like"/>
    <property type="match status" value="1"/>
</dbReference>
<dbReference type="Pfam" id="PF00643">
    <property type="entry name" value="zf-B_box"/>
    <property type="match status" value="2"/>
</dbReference>
<evidence type="ECO:0000259" key="12">
    <source>
        <dbReference type="PROSITE" id="PS51017"/>
    </source>
</evidence>
<evidence type="ECO:0000256" key="10">
    <source>
        <dbReference type="SAM" id="MobiDB-lite"/>
    </source>
</evidence>
<evidence type="ECO:0000256" key="1">
    <source>
        <dbReference type="ARBA" id="ARBA00004123"/>
    </source>
</evidence>
<dbReference type="PANTHER" id="PTHR31717:SF58">
    <property type="entry name" value="ZINC FINGER PROTEIN CONSTANS-LIKE 13"/>
    <property type="match status" value="1"/>
</dbReference>
<evidence type="ECO:0000256" key="7">
    <source>
        <dbReference type="ARBA" id="ARBA00023242"/>
    </source>
</evidence>
<evidence type="ECO:0000259" key="11">
    <source>
        <dbReference type="PROSITE" id="PS50119"/>
    </source>
</evidence>
<dbReference type="GO" id="GO:0008270">
    <property type="term" value="F:zinc ion binding"/>
    <property type="evidence" value="ECO:0007669"/>
    <property type="project" value="UniProtKB-KW"/>
</dbReference>
<dbReference type="Proteomes" id="UP001159364">
    <property type="component" value="Linkage Group LG08"/>
</dbReference>
<evidence type="ECO:0000256" key="4">
    <source>
        <dbReference type="ARBA" id="ARBA00022737"/>
    </source>
</evidence>
<dbReference type="InterPro" id="IPR049808">
    <property type="entry name" value="CONSTANS-like_Bbox1"/>
</dbReference>
<dbReference type="GO" id="GO:0006355">
    <property type="term" value="P:regulation of DNA-templated transcription"/>
    <property type="evidence" value="ECO:0007669"/>
    <property type="project" value="UniProtKB-ARBA"/>
</dbReference>
<dbReference type="Pfam" id="PF06203">
    <property type="entry name" value="CCT"/>
    <property type="match status" value="1"/>
</dbReference>
<dbReference type="PANTHER" id="PTHR31717">
    <property type="entry name" value="ZINC FINGER PROTEIN CONSTANS-LIKE 10"/>
    <property type="match status" value="1"/>
</dbReference>
<sequence length="401" mass="45141">MKTQNEQQKRRLCDYCNKVIALLYCRADSAKLCLACDREVHSTNLLFSKHTRALLCDACDNAPASIFCETEQSAFCQNCNSKMHGLSSSSYSSWNNRRQIEGFTEYPSVSELMTVFGLENLGGKERFLLGEKSGGLGSELDGWGLADGYSHLLVWESLPCVSIDELIASCDSDQNFQASRAPDLSKNCNAACGQHREEIIRQLGELACLELKPSCENAVFERINVFQSPGNTHLSKGCDRDTLLFQFPDYEENACPWLNDVDEAVNTFISPASLKTNFEECCVVPQKQSDFGGTARNDNDGHEAQPQHPSMTTTLSFPRVTSHEINTQERDYAISRYNEKKKARRYDKQVRYESRKAHAEGRTRIRGRSTKTTHQGTGIRLVKTCVSLSTVKHLMKQDYCM</sequence>
<feature type="domain" description="B box-type" evidence="11">
    <location>
        <begin position="8"/>
        <end position="55"/>
    </location>
</feature>
<keyword evidence="3" id="KW-0479">Metal-binding</keyword>
<evidence type="ECO:0000256" key="8">
    <source>
        <dbReference type="PROSITE-ProRule" id="PRU00024"/>
    </source>
</evidence>
<accession>A0AAV8UC19</accession>
<organism evidence="13 14">
    <name type="scientific">Erythroxylum novogranatense</name>
    <dbReference type="NCBI Taxonomy" id="1862640"/>
    <lineage>
        <taxon>Eukaryota</taxon>
        <taxon>Viridiplantae</taxon>
        <taxon>Streptophyta</taxon>
        <taxon>Embryophyta</taxon>
        <taxon>Tracheophyta</taxon>
        <taxon>Spermatophyta</taxon>
        <taxon>Magnoliopsida</taxon>
        <taxon>eudicotyledons</taxon>
        <taxon>Gunneridae</taxon>
        <taxon>Pentapetalae</taxon>
        <taxon>rosids</taxon>
        <taxon>fabids</taxon>
        <taxon>Malpighiales</taxon>
        <taxon>Erythroxylaceae</taxon>
        <taxon>Erythroxylum</taxon>
    </lineage>
</organism>